<dbReference type="EMBL" id="CP066775">
    <property type="protein sequence ID" value="QQL51204.1"/>
    <property type="molecule type" value="Genomic_DNA"/>
</dbReference>
<feature type="active site" description="Proton acceptor" evidence="1">
    <location>
        <position position="205"/>
    </location>
</feature>
<accession>A0A6I4I0V6</accession>
<dbReference type="GO" id="GO:0006508">
    <property type="term" value="P:proteolysis"/>
    <property type="evidence" value="ECO:0007669"/>
    <property type="project" value="InterPro"/>
</dbReference>
<organism evidence="2 3">
    <name type="scientific">Mucilaginibacter ginkgonis</name>
    <dbReference type="NCBI Taxonomy" id="2682091"/>
    <lineage>
        <taxon>Bacteria</taxon>
        <taxon>Pseudomonadati</taxon>
        <taxon>Bacteroidota</taxon>
        <taxon>Sphingobacteriia</taxon>
        <taxon>Sphingobacteriales</taxon>
        <taxon>Sphingobacteriaceae</taxon>
        <taxon>Mucilaginibacter</taxon>
    </lineage>
</organism>
<dbReference type="InterPro" id="IPR038765">
    <property type="entry name" value="Papain-like_cys_pep_sf"/>
</dbReference>
<dbReference type="Gene3D" id="3.90.70.50">
    <property type="entry name" value="Peptidase C10, streptopain"/>
    <property type="match status" value="1"/>
</dbReference>
<dbReference type="GO" id="GO:0008234">
    <property type="term" value="F:cysteine-type peptidase activity"/>
    <property type="evidence" value="ECO:0007669"/>
    <property type="project" value="InterPro"/>
</dbReference>
<evidence type="ECO:0000313" key="3">
    <source>
        <dbReference type="Proteomes" id="UP000429232"/>
    </source>
</evidence>
<dbReference type="Proteomes" id="UP000429232">
    <property type="component" value="Chromosome"/>
</dbReference>
<dbReference type="AlphaFoldDB" id="A0A6I4I0V6"/>
<reference evidence="2 3" key="1">
    <citation type="submission" date="2020-12" db="EMBL/GenBank/DDBJ databases">
        <title>HMF7856_wgs.fasta genome submission.</title>
        <authorList>
            <person name="Kang H."/>
            <person name="Kim H."/>
            <person name="Joh K."/>
        </authorList>
    </citation>
    <scope>NUCLEOTIDE SEQUENCE [LARGE SCALE GENOMIC DNA]</scope>
    <source>
        <strain evidence="2 3">HMF7856</strain>
    </source>
</reference>
<dbReference type="InterPro" id="IPR000200">
    <property type="entry name" value="Peptidase_C10"/>
</dbReference>
<protein>
    <submittedName>
        <fullName evidence="2">C10 family peptidase</fullName>
    </submittedName>
</protein>
<name>A0A6I4I0V6_9SPHI</name>
<dbReference type="KEGG" id="mgik:GO620_007080"/>
<sequence>MKKSILLPTITTAIVFTTYTFAATALIDLPKHSFPKQDSIFLKTHWQQMGGFEQETPDHLRLGCWSTAFAQIVYYHRLKPFGHVSYTSSHGYVINEDIDSSKIDLAKLSMQIDKVTPTANIDALAKYNYYAALAVNKDFGTDNYMHKLASSGLLEQHYKIRVSRYISWNHILPYSSGKLERIVMQEISSKRPLFLHFANLKDFGHSVVIDGYKQINDRFFVHLNQGQGGPQDGWYDFDEDLLHKGDRNLRVIYTIRPMPKSQLH</sequence>
<proteinExistence type="predicted"/>
<dbReference type="InterPro" id="IPR044934">
    <property type="entry name" value="Streptopain_sf"/>
</dbReference>
<gene>
    <name evidence="2" type="ORF">GO620_007080</name>
</gene>
<feature type="active site" description="Nucleophile" evidence="1">
    <location>
        <position position="64"/>
    </location>
</feature>
<dbReference type="SUPFAM" id="SSF54001">
    <property type="entry name" value="Cysteine proteinases"/>
    <property type="match status" value="1"/>
</dbReference>
<dbReference type="RefSeq" id="WP_157523778.1">
    <property type="nucleotide sequence ID" value="NZ_CP066775.1"/>
</dbReference>
<dbReference type="Pfam" id="PF01640">
    <property type="entry name" value="Peptidase_C10"/>
    <property type="match status" value="1"/>
</dbReference>
<evidence type="ECO:0000313" key="2">
    <source>
        <dbReference type="EMBL" id="QQL51204.1"/>
    </source>
</evidence>
<evidence type="ECO:0000256" key="1">
    <source>
        <dbReference type="PIRSR" id="PIRSR600200-1"/>
    </source>
</evidence>
<keyword evidence="3" id="KW-1185">Reference proteome</keyword>